<reference evidence="1 2" key="1">
    <citation type="submission" date="2019-08" db="EMBL/GenBank/DDBJ databases">
        <title>In-depth cultivation of the pig gut microbiome towards novel bacterial diversity and tailored functional studies.</title>
        <authorList>
            <person name="Wylensek D."/>
            <person name="Hitch T.C.A."/>
            <person name="Clavel T."/>
        </authorList>
    </citation>
    <scope>NUCLEOTIDE SEQUENCE [LARGE SCALE GENOMIC DNA]</scope>
    <source>
        <strain evidence="1 2">Oil+RF-744-WCA-WT-11</strain>
    </source>
</reference>
<evidence type="ECO:0000313" key="2">
    <source>
        <dbReference type="Proteomes" id="UP000481852"/>
    </source>
</evidence>
<organism evidence="1 2">
    <name type="scientific">Porcincola intestinalis</name>
    <dbReference type="NCBI Taxonomy" id="2606632"/>
    <lineage>
        <taxon>Bacteria</taxon>
        <taxon>Bacillati</taxon>
        <taxon>Bacillota</taxon>
        <taxon>Clostridia</taxon>
        <taxon>Lachnospirales</taxon>
        <taxon>Lachnospiraceae</taxon>
        <taxon>Porcincola</taxon>
    </lineage>
</organism>
<dbReference type="Proteomes" id="UP000481852">
    <property type="component" value="Unassembled WGS sequence"/>
</dbReference>
<name>A0A6L5X0Q9_9FIRM</name>
<protein>
    <recommendedName>
        <fullName evidence="3">Helix-turn-helix domain-containing protein</fullName>
    </recommendedName>
</protein>
<sequence>MRGRKKKNIIDRSSMKDFNTIRETAFITGLSEKYLRRLQKEDKLPGVYSGTRFLVNYAALIKSLNPPEPEKVEELSVGR</sequence>
<evidence type="ECO:0000313" key="1">
    <source>
        <dbReference type="EMBL" id="MSS13850.1"/>
    </source>
</evidence>
<keyword evidence="2" id="KW-1185">Reference proteome</keyword>
<accession>A0A6L5X0Q9</accession>
<dbReference type="EMBL" id="VULZ01000002">
    <property type="protein sequence ID" value="MSS13850.1"/>
    <property type="molecule type" value="Genomic_DNA"/>
</dbReference>
<comment type="caution">
    <text evidence="1">The sequence shown here is derived from an EMBL/GenBank/DDBJ whole genome shotgun (WGS) entry which is preliminary data.</text>
</comment>
<dbReference type="AlphaFoldDB" id="A0A6L5X0Q9"/>
<gene>
    <name evidence="1" type="ORF">FYJ35_02130</name>
</gene>
<evidence type="ECO:0008006" key="3">
    <source>
        <dbReference type="Google" id="ProtNLM"/>
    </source>
</evidence>
<proteinExistence type="predicted"/>
<dbReference type="RefSeq" id="WP_154522513.1">
    <property type="nucleotide sequence ID" value="NZ_JAXEDB010000050.1"/>
</dbReference>